<protein>
    <submittedName>
        <fullName evidence="8">Phage integrase SAM-like domain-containing protein</fullName>
    </submittedName>
</protein>
<dbReference type="InterPro" id="IPR050090">
    <property type="entry name" value="Tyrosine_recombinase_XerCD"/>
</dbReference>
<dbReference type="PANTHER" id="PTHR30349">
    <property type="entry name" value="PHAGE INTEGRASE-RELATED"/>
    <property type="match status" value="1"/>
</dbReference>
<feature type="domain" description="Tyr recombinase" evidence="6">
    <location>
        <begin position="213"/>
        <end position="383"/>
    </location>
</feature>
<evidence type="ECO:0000259" key="6">
    <source>
        <dbReference type="PROSITE" id="PS51898"/>
    </source>
</evidence>
<evidence type="ECO:0000256" key="3">
    <source>
        <dbReference type="ARBA" id="ARBA00023125"/>
    </source>
</evidence>
<evidence type="ECO:0000313" key="9">
    <source>
        <dbReference type="Proteomes" id="UP001302222"/>
    </source>
</evidence>
<evidence type="ECO:0000256" key="1">
    <source>
        <dbReference type="ARBA" id="ARBA00008857"/>
    </source>
</evidence>
<dbReference type="InterPro" id="IPR002104">
    <property type="entry name" value="Integrase_catalytic"/>
</dbReference>
<evidence type="ECO:0000256" key="4">
    <source>
        <dbReference type="ARBA" id="ARBA00023172"/>
    </source>
</evidence>
<dbReference type="Proteomes" id="UP001302222">
    <property type="component" value="Unassembled WGS sequence"/>
</dbReference>
<keyword evidence="9" id="KW-1185">Reference proteome</keyword>
<organism evidence="8 9">
    <name type="scientific">Arcicella lustrica</name>
    <dbReference type="NCBI Taxonomy" id="2984196"/>
    <lineage>
        <taxon>Bacteria</taxon>
        <taxon>Pseudomonadati</taxon>
        <taxon>Bacteroidota</taxon>
        <taxon>Cytophagia</taxon>
        <taxon>Cytophagales</taxon>
        <taxon>Flectobacillaceae</taxon>
        <taxon>Arcicella</taxon>
    </lineage>
</organism>
<keyword evidence="4" id="KW-0233">DNA recombination</keyword>
<accession>A0ABU5SHN3</accession>
<dbReference type="InterPro" id="IPR044068">
    <property type="entry name" value="CB"/>
</dbReference>
<dbReference type="SUPFAM" id="SSF56349">
    <property type="entry name" value="DNA breaking-rejoining enzymes"/>
    <property type="match status" value="1"/>
</dbReference>
<dbReference type="Pfam" id="PF17293">
    <property type="entry name" value="Arm-DNA-bind_5"/>
    <property type="match status" value="1"/>
</dbReference>
<dbReference type="RefSeq" id="WP_323258231.1">
    <property type="nucleotide sequence ID" value="NZ_JAYGIM010000007.1"/>
</dbReference>
<dbReference type="Pfam" id="PF13102">
    <property type="entry name" value="Phage_int_SAM_5"/>
    <property type="match status" value="1"/>
</dbReference>
<gene>
    <name evidence="8" type="ORF">VB798_09450</name>
</gene>
<dbReference type="Gene3D" id="1.10.443.10">
    <property type="entry name" value="Intergrase catalytic core"/>
    <property type="match status" value="1"/>
</dbReference>
<feature type="domain" description="Core-binding (CB)" evidence="7">
    <location>
        <begin position="104"/>
        <end position="194"/>
    </location>
</feature>
<evidence type="ECO:0000256" key="2">
    <source>
        <dbReference type="ARBA" id="ARBA00022908"/>
    </source>
</evidence>
<dbReference type="InterPro" id="IPR013762">
    <property type="entry name" value="Integrase-like_cat_sf"/>
</dbReference>
<dbReference type="EMBL" id="JAYGIM010000007">
    <property type="protein sequence ID" value="MEA5426796.1"/>
    <property type="molecule type" value="Genomic_DNA"/>
</dbReference>
<dbReference type="InterPro" id="IPR010998">
    <property type="entry name" value="Integrase_recombinase_N"/>
</dbReference>
<dbReference type="InterPro" id="IPR035386">
    <property type="entry name" value="Arm-DNA-bind_5"/>
</dbReference>
<reference evidence="8 9" key="1">
    <citation type="submission" date="2023-12" db="EMBL/GenBank/DDBJ databases">
        <title>Novel species of the genus Arcicella isolated from rivers.</title>
        <authorList>
            <person name="Lu H."/>
        </authorList>
    </citation>
    <scope>NUCLEOTIDE SEQUENCE [LARGE SCALE GENOMIC DNA]</scope>
    <source>
        <strain evidence="8 9">DC25W</strain>
    </source>
</reference>
<evidence type="ECO:0000313" key="8">
    <source>
        <dbReference type="EMBL" id="MEA5426796.1"/>
    </source>
</evidence>
<comment type="caution">
    <text evidence="8">The sequence shown here is derived from an EMBL/GenBank/DDBJ whole genome shotgun (WGS) entry which is preliminary data.</text>
</comment>
<evidence type="ECO:0000256" key="5">
    <source>
        <dbReference type="PROSITE-ProRule" id="PRU01248"/>
    </source>
</evidence>
<proteinExistence type="inferred from homology"/>
<dbReference type="PROSITE" id="PS51900">
    <property type="entry name" value="CB"/>
    <property type="match status" value="1"/>
</dbReference>
<dbReference type="Gene3D" id="1.10.150.130">
    <property type="match status" value="1"/>
</dbReference>
<evidence type="ECO:0000259" key="7">
    <source>
        <dbReference type="PROSITE" id="PS51900"/>
    </source>
</evidence>
<sequence>MLFSIKFRLRTQNHNPTTNLTPIYCRITVNGETAPDIFTGVRCNPNLWSVTKQLITGHSKEVKEDNNSLENIRTDLKNLINFKDENDTAITIRNKYIKKDIPPPTLTQIFERYIVECKEKLNDTEYALEKKTIEKWYYSLDHLKEFVGENRKLSSIKNGFEEDYYTFLIKKGTMKNDHAVRNVSYLKSSLDYAVKLKYLESNPISCEQFRKDPDKDIVYLMPEMLAKIEVMKCEPIFQESVDLFLFICYTSMDNNELKVFDYKQHIVGDAIIIRRGKSKRFGSKQIIPILPKTRKMLEKYNYKLPIHHTYTLNRYLDVIEKSLGLPYNLTTKVGRKTAGMFFLINDVPIEIVSRILGHKSVKTTQRHYADILNAKTVLDKTKHLM</sequence>
<dbReference type="InterPro" id="IPR025269">
    <property type="entry name" value="SAM-like_dom"/>
</dbReference>
<keyword evidence="2" id="KW-0229">DNA integration</keyword>
<dbReference type="PROSITE" id="PS51898">
    <property type="entry name" value="TYR_RECOMBINASE"/>
    <property type="match status" value="1"/>
</dbReference>
<comment type="similarity">
    <text evidence="1">Belongs to the 'phage' integrase family.</text>
</comment>
<name>A0ABU5SHN3_9BACT</name>
<dbReference type="PANTHER" id="PTHR30349:SF64">
    <property type="entry name" value="PROPHAGE INTEGRASE INTD-RELATED"/>
    <property type="match status" value="1"/>
</dbReference>
<keyword evidence="3 5" id="KW-0238">DNA-binding</keyword>
<dbReference type="InterPro" id="IPR011010">
    <property type="entry name" value="DNA_brk_join_enz"/>
</dbReference>